<dbReference type="InterPro" id="IPR036737">
    <property type="entry name" value="OmpA-like_sf"/>
</dbReference>
<dbReference type="Gene3D" id="3.30.1330.60">
    <property type="entry name" value="OmpA-like domain"/>
    <property type="match status" value="1"/>
</dbReference>
<dbReference type="PROSITE" id="PS51123">
    <property type="entry name" value="OMPA_2"/>
    <property type="match status" value="1"/>
</dbReference>
<accession>A0A0U2XE31</accession>
<comment type="subcellular location">
    <subcellularLocation>
        <location evidence="1">Membrane</location>
    </subcellularLocation>
</comment>
<dbReference type="Pfam" id="PF00691">
    <property type="entry name" value="OmpA"/>
    <property type="match status" value="1"/>
</dbReference>
<name>A0A0U2XE31_9GAMM</name>
<dbReference type="Proteomes" id="UP000069015">
    <property type="component" value="Plasmid pMBL6842"/>
</dbReference>
<dbReference type="EMBL" id="CP013613">
    <property type="protein sequence ID" value="ALU46132.1"/>
    <property type="molecule type" value="Genomic_DNA"/>
</dbReference>
<dbReference type="CDD" id="cd07185">
    <property type="entry name" value="OmpA_C-like"/>
    <property type="match status" value="1"/>
</dbReference>
<protein>
    <recommendedName>
        <fullName evidence="4">OmpA-like domain-containing protein</fullName>
    </recommendedName>
</protein>
<dbReference type="PROSITE" id="PS51257">
    <property type="entry name" value="PROKAR_LIPOPROTEIN"/>
    <property type="match status" value="1"/>
</dbReference>
<evidence type="ECO:0000256" key="1">
    <source>
        <dbReference type="ARBA" id="ARBA00004370"/>
    </source>
</evidence>
<evidence type="ECO:0000313" key="5">
    <source>
        <dbReference type="EMBL" id="ALU46132.1"/>
    </source>
</evidence>
<evidence type="ECO:0000256" key="2">
    <source>
        <dbReference type="ARBA" id="ARBA00023136"/>
    </source>
</evidence>
<dbReference type="SUPFAM" id="SSF103088">
    <property type="entry name" value="OmpA-like"/>
    <property type="match status" value="1"/>
</dbReference>
<dbReference type="GO" id="GO:0016020">
    <property type="term" value="C:membrane"/>
    <property type="evidence" value="ECO:0007669"/>
    <property type="project" value="UniProtKB-SubCell"/>
</dbReference>
<dbReference type="KEGG" id="prr:AT705_24530"/>
<organism evidence="5 6">
    <name type="scientific">Pseudoalteromonas rubra</name>
    <dbReference type="NCBI Taxonomy" id="43658"/>
    <lineage>
        <taxon>Bacteria</taxon>
        <taxon>Pseudomonadati</taxon>
        <taxon>Pseudomonadota</taxon>
        <taxon>Gammaproteobacteria</taxon>
        <taxon>Alteromonadales</taxon>
        <taxon>Pseudoalteromonadaceae</taxon>
        <taxon>Pseudoalteromonas</taxon>
    </lineage>
</organism>
<dbReference type="PRINTS" id="PR01021">
    <property type="entry name" value="OMPADOMAIN"/>
</dbReference>
<sequence>MKNVLIVLGLSAFLQACSTPPVVRALPAPPAPPQKPFQPVVHYIEFDFDSTDLPGHAADVLAPHITYLTTHPNERILIQGAGDTSGTFAYNYQLGLARARAVMRHLTDAGIDAQRIKVVSVSKANARQKSYTRTAHLVY</sequence>
<dbReference type="RefSeq" id="WP_058798967.1">
    <property type="nucleotide sequence ID" value="NZ_CP013613.1"/>
</dbReference>
<dbReference type="AlphaFoldDB" id="A0A0U2XE31"/>
<proteinExistence type="predicted"/>
<keyword evidence="2 3" id="KW-0472">Membrane</keyword>
<evidence type="ECO:0000256" key="3">
    <source>
        <dbReference type="PROSITE-ProRule" id="PRU00473"/>
    </source>
</evidence>
<gene>
    <name evidence="5" type="ORF">AT705_24530</name>
</gene>
<reference evidence="5 6" key="1">
    <citation type="submission" date="2015-12" db="EMBL/GenBank/DDBJ databases">
        <title>Complete genome sequence of Pseudoalteromonas rubra SCSIO 6842, harboring a conjugative plasmid.</title>
        <authorList>
            <person name="Li B."/>
            <person name="Wang X."/>
        </authorList>
    </citation>
    <scope>NUCLEOTIDE SEQUENCE [LARGE SCALE GENOMIC DNA]</scope>
    <source>
        <strain evidence="5 6">SCSIO 6842</strain>
        <plasmid evidence="6">Plasmid pMBL6842</plasmid>
    </source>
</reference>
<dbReference type="InterPro" id="IPR006664">
    <property type="entry name" value="OMP_bac"/>
</dbReference>
<keyword evidence="5" id="KW-0614">Plasmid</keyword>
<evidence type="ECO:0000259" key="4">
    <source>
        <dbReference type="PROSITE" id="PS51123"/>
    </source>
</evidence>
<evidence type="ECO:0000313" key="6">
    <source>
        <dbReference type="Proteomes" id="UP000069015"/>
    </source>
</evidence>
<feature type="domain" description="OmpA-like" evidence="4">
    <location>
        <begin position="33"/>
        <end position="139"/>
    </location>
</feature>
<geneLocation type="plasmid" evidence="5 6">
    <name>pMBL6842</name>
</geneLocation>
<dbReference type="InterPro" id="IPR006665">
    <property type="entry name" value="OmpA-like"/>
</dbReference>